<name>A0AAV6RTX3_SOLSE</name>
<proteinExistence type="predicted"/>
<keyword evidence="7" id="KW-0964">Secreted</keyword>
<keyword evidence="12" id="KW-0445">Lipid transport</keyword>
<evidence type="ECO:0000256" key="11">
    <source>
        <dbReference type="ARBA" id="ARBA00022710"/>
    </source>
</evidence>
<dbReference type="InterPro" id="IPR052418">
    <property type="entry name" value="Apolipoprotein_B"/>
</dbReference>
<dbReference type="GO" id="GO:0008201">
    <property type="term" value="F:heparin binding"/>
    <property type="evidence" value="ECO:0007669"/>
    <property type="project" value="UniProtKB-KW"/>
</dbReference>
<dbReference type="GO" id="GO:0005811">
    <property type="term" value="C:lipid droplet"/>
    <property type="evidence" value="ECO:0007669"/>
    <property type="project" value="UniProtKB-SubCell"/>
</dbReference>
<evidence type="ECO:0000256" key="2">
    <source>
        <dbReference type="ARBA" id="ARBA00004502"/>
    </source>
</evidence>
<keyword evidence="16" id="KW-0753">Steroid metabolism</keyword>
<keyword evidence="13" id="KW-0443">Lipid metabolism</keyword>
<evidence type="ECO:0000313" key="21">
    <source>
        <dbReference type="EMBL" id="KAG7508735.1"/>
    </source>
</evidence>
<accession>A0AAV6RTX3</accession>
<evidence type="ECO:0000256" key="4">
    <source>
        <dbReference type="ARBA" id="ARBA00022448"/>
    </source>
</evidence>
<evidence type="ECO:0000256" key="1">
    <source>
        <dbReference type="ARBA" id="ARBA00004496"/>
    </source>
</evidence>
<dbReference type="FunFam" id="2.30.230.10:FF:000003">
    <property type="entry name" value="Apolipoprotein B"/>
    <property type="match status" value="1"/>
</dbReference>
<evidence type="ECO:0000256" key="6">
    <source>
        <dbReference type="ARBA" id="ARBA00022513"/>
    </source>
</evidence>
<evidence type="ECO:0000256" key="12">
    <source>
        <dbReference type="ARBA" id="ARBA00023055"/>
    </source>
</evidence>
<dbReference type="PANTHER" id="PTHR13769">
    <property type="entry name" value="APOLIPOPROTEIN B"/>
    <property type="match status" value="1"/>
</dbReference>
<reference evidence="21 22" key="1">
    <citation type="journal article" date="2021" name="Sci. Rep.">
        <title>Chromosome anchoring in Senegalese sole (Solea senegalensis) reveals sex-associated markers and genome rearrangements in flatfish.</title>
        <authorList>
            <person name="Guerrero-Cozar I."/>
            <person name="Gomez-Garrido J."/>
            <person name="Berbel C."/>
            <person name="Martinez-Blanch J.F."/>
            <person name="Alioto T."/>
            <person name="Claros M.G."/>
            <person name="Gagnaire P.A."/>
            <person name="Manchado M."/>
        </authorList>
    </citation>
    <scope>NUCLEOTIDE SEQUENCE [LARGE SCALE GENOMIC DNA]</scope>
    <source>
        <strain evidence="21">Sse05_10M</strain>
    </source>
</reference>
<dbReference type="InterPro" id="IPR009454">
    <property type="entry name" value="Lipid_transpt_open_b-sht"/>
</dbReference>
<dbReference type="InterPro" id="IPR001747">
    <property type="entry name" value="Vitellogenin_N"/>
</dbReference>
<gene>
    <name evidence="21" type="ORF">JOB18_022854</name>
</gene>
<evidence type="ECO:0000256" key="14">
    <source>
        <dbReference type="ARBA" id="ARBA00023166"/>
    </source>
</evidence>
<dbReference type="SMART" id="SM00638">
    <property type="entry name" value="LPD_N"/>
    <property type="match status" value="1"/>
</dbReference>
<comment type="caution">
    <text evidence="21">The sequence shown here is derived from an EMBL/GenBank/DDBJ whole genome shotgun (WGS) entry which is preliminary data.</text>
</comment>
<feature type="domain" description="Vitellogenin" evidence="20">
    <location>
        <begin position="34"/>
        <end position="650"/>
    </location>
</feature>
<evidence type="ECO:0000256" key="3">
    <source>
        <dbReference type="ARBA" id="ARBA00004613"/>
    </source>
</evidence>
<keyword evidence="22" id="KW-1185">Reference proteome</keyword>
<dbReference type="GO" id="GO:0005319">
    <property type="term" value="F:lipid transporter activity"/>
    <property type="evidence" value="ECO:0007669"/>
    <property type="project" value="InterPro"/>
</dbReference>
<dbReference type="SMART" id="SM01169">
    <property type="entry name" value="DUF1943"/>
    <property type="match status" value="1"/>
</dbReference>
<evidence type="ECO:0000256" key="17">
    <source>
        <dbReference type="ARBA" id="ARBA00023313"/>
    </source>
</evidence>
<feature type="chain" id="PRO_5043933200" evidence="19">
    <location>
        <begin position="19"/>
        <end position="3227"/>
    </location>
</feature>
<dbReference type="GO" id="GO:0008203">
    <property type="term" value="P:cholesterol metabolic process"/>
    <property type="evidence" value="ECO:0007669"/>
    <property type="project" value="UniProtKB-KW"/>
</dbReference>
<evidence type="ECO:0000256" key="18">
    <source>
        <dbReference type="PROSITE-ProRule" id="PRU00557"/>
    </source>
</evidence>
<dbReference type="Pfam" id="PF06448">
    <property type="entry name" value="DUF1081"/>
    <property type="match status" value="1"/>
</dbReference>
<evidence type="ECO:0000256" key="9">
    <source>
        <dbReference type="ARBA" id="ARBA00022674"/>
    </source>
</evidence>
<keyword evidence="17" id="KW-0850">VLDL</keyword>
<evidence type="ECO:0000256" key="13">
    <source>
        <dbReference type="ARBA" id="ARBA00023098"/>
    </source>
</evidence>
<keyword evidence="10" id="KW-0551">Lipid droplet</keyword>
<keyword evidence="19" id="KW-0732">Signal</keyword>
<keyword evidence="11" id="KW-0427">LDL</keyword>
<keyword evidence="5" id="KW-0963">Cytoplasm</keyword>
<dbReference type="InterPro" id="IPR015255">
    <property type="entry name" value="Vitellinogen_open_b-sht"/>
</dbReference>
<dbReference type="Pfam" id="PF01347">
    <property type="entry name" value="Vitellogenin_N"/>
    <property type="match status" value="1"/>
</dbReference>
<keyword evidence="15" id="KW-0325">Glycoprotein</keyword>
<evidence type="ECO:0000256" key="16">
    <source>
        <dbReference type="ARBA" id="ARBA00023221"/>
    </source>
</evidence>
<comment type="caution">
    <text evidence="18">Lacks conserved residue(s) required for the propagation of feature annotation.</text>
</comment>
<evidence type="ECO:0000256" key="8">
    <source>
        <dbReference type="ARBA" id="ARBA00022548"/>
    </source>
</evidence>
<dbReference type="EMBL" id="JAGKHQ010000009">
    <property type="protein sequence ID" value="KAG7508735.1"/>
    <property type="molecule type" value="Genomic_DNA"/>
</dbReference>
<evidence type="ECO:0000256" key="19">
    <source>
        <dbReference type="SAM" id="SignalP"/>
    </source>
</evidence>
<evidence type="ECO:0000256" key="7">
    <source>
        <dbReference type="ARBA" id="ARBA00022525"/>
    </source>
</evidence>
<keyword evidence="8" id="KW-0153">Cholesterol metabolism</keyword>
<keyword evidence="4" id="KW-0813">Transport</keyword>
<keyword evidence="14" id="KW-1207">Sterol metabolism</keyword>
<feature type="disulfide bond" evidence="18">
    <location>
        <begin position="171"/>
        <end position="197"/>
    </location>
</feature>
<evidence type="ECO:0000256" key="5">
    <source>
        <dbReference type="ARBA" id="ARBA00022490"/>
    </source>
</evidence>
<keyword evidence="6" id="KW-0162">Chylomicron</keyword>
<keyword evidence="18" id="KW-1015">Disulfide bond</keyword>
<dbReference type="GO" id="GO:0034361">
    <property type="term" value="C:very-low-density lipoprotein particle"/>
    <property type="evidence" value="ECO:0007669"/>
    <property type="project" value="UniProtKB-KW"/>
</dbReference>
<keyword evidence="9" id="KW-0358">Heparin-binding</keyword>
<dbReference type="GO" id="GO:0005737">
    <property type="term" value="C:cytoplasm"/>
    <property type="evidence" value="ECO:0007669"/>
    <property type="project" value="UniProtKB-SubCell"/>
</dbReference>
<evidence type="ECO:0000256" key="10">
    <source>
        <dbReference type="ARBA" id="ARBA00022677"/>
    </source>
</evidence>
<evidence type="ECO:0000256" key="15">
    <source>
        <dbReference type="ARBA" id="ARBA00023180"/>
    </source>
</evidence>
<dbReference type="Pfam" id="PF09172">
    <property type="entry name" value="Vit_open_b-sht"/>
    <property type="match status" value="1"/>
</dbReference>
<evidence type="ECO:0000313" key="22">
    <source>
        <dbReference type="Proteomes" id="UP000693946"/>
    </source>
</evidence>
<sequence length="3227" mass="358866">MGCSKLCLLLLLGTYTLAQQDAGNDQACYLAKRFKNFRRFVYNYEAETFNGVNGGTDNKSGPKVSCKVEVDVPQTCSFILRTTECSLSEISEVDAAGNPVYRAAARAEAFKAAMAKNTLKITVTGMTNVELYTEDDEPVNILNVKRGIVSALLVPKMEQEMTDMPTVHGVCPSHIFVNSTQEDVVTAMTVTRDLSQCDMFTAHRQETSPLALISGMNLPLSKMISSSQICSYQFDGQKKHMTSGSCTEKHLFLPLSHQGEYGISTMVKQTVTLQEVAKINDRVFERNEGNLRFLPMEVADEKSPLQTKDDAIATLRQLNTLSKTTQGEERASLFLKLVSEFRGLKADVLGPAVAEMMSVSNSLTLQALVQCGTPECTSALLSVLKKFNNGVALDATVYALGLLSNPSRLMVKDMLAMAQHKQSKPIMYALSIAVKKLYSEEGLTPEITAVSEFVTSLLGADCAGEKDLTYLTLRVIGNMGNALEEADAAIKDTLLKCMRQPATTLSVQLAAIQAFRRMTVTAEVRANLQRVCQYPKGAVQKRLAAYLILMRKPQDSDIEMVKKLLTQEQNVQIKSFVTSHIYNIISSTDPEIQIIGNKIMEALEDTDVTTHNDFTTKSRNYKLGMGDESVQAAMQGNVIFDSSNRMPKEVMLETTLKAFGYNMDIWEVGMEGRGLEPTIDALFGKNGFFPDTVSKAIYWAEDVMPPKMKEVLEKWVAPLKSQGQKVPDNLGREIYRNFNKLVKELQSQESPEAMAYLRFMGTELGNIKGNDLTFMAEKLVEMAQNTIQTSHVLMSTLPIAIVHGLMSGTDKEIFAHYIFMDNKFLMSTASGLPLEFAMSGTFTPGAKGGIDIVSNMMELSFMPSVGVEFVTKMGVHVPEFVESAVELHTNMYHESALNAKITMEQSQVKLSIPAPQGTTKFLRISNKVMIVGAGQATKIPHKQHHSDCKPLFAGVKYCTKTLLAHPGDRTDVPYCPLNGETLFAVDIQPTNEVSEYTATIAYKLLSEGKDGRQKVDSLKMALRAEGAQPTEATATMRYNRNRNVFTTQVEIPDFDVEAGVKVSMTDSNNKGKSIVLEISNKNIPQLSLIGRAKLQSMTGGMVQVQLLVPSLKTDAAITATMSKTNGLTMEIRSDVKLPETSSTQAVIFKYGEEQAEVQLVSNVNADTKMLVAFTDDFQFSLWQFVENVMDQQVVKTDMKMRHIINKGVEAGNIWMEKIATDVPYVQTLRNSMADMEMPSMPENLFMNLESKFKYQFNKDRLTISVPLPLGGKSSEELKIPPTVTSPKISLPQVGVQIAPREIQIPPFTIPSEYELSLPLMGMVEVTAKVNSNYYNWEATVSAGNNTAEFPSYLAKFNIMAESPIKLLSFSTEGATKITDTADKTMELDINGLLNHMFVKTGFNVLNTLSVTDSVLSTGRYNIYAISPVDLDTYLTITTQVKIDSNLLSGDINTDGGITIGPMTALTIYRHTFSVEPAKKEARMESKLSMTSKVLTVVNDFKGSYADEELLIESNTNINASPIKHTTKMSLRYKDVKLTILSDSVTKADERMLRSQIEISSSEAQISLRIENQAGDTVNRVYSLVTGSIKPSSLEVNADASMNIFSSLASHKATLVVNTNGLTTSCTTTAQHSPMTFENVFHGGVDTSGATMSLTTKGGIKGNKAELTAEGKIVRTEVSFNGIFKGNLFDVNTRNIVNLKVNEDGLNLSNNMVGSFNEIRTEHSHTLSLSLRSFTLHSKTENVLDMRNSYMHDITVNMMPYTASVIVKNDLKIMEINFGNDAQFKAEPYTLELTGTMKGVFSEEELKHTYEMKFVDMVLSAKCNTNGKLLGSHVAHSADMEIAGLTMKFNDVANFNSPSLRLDSTVKTVAAPFTLTVDAIFNSDGGVYLYGQQSGEMYSKFLLKAEPLLFTHSLEYRASTTHELEGSPAIKTNMENKFNSLLSLEEQSVTLKMKCKVNDHTLDEEIKAYNNKERIGIEMEGVISSPVINEFNTDYSISGFVKYVKNSDSHFIQIPFVEHLPAVIENVKTTMMKLMDQSIEMLKDMDSKFEISVKLQNKVSELKEAIDNFDLSRLIRNLRKNLTKLENVLLINFPGDKIMNALKSTKDTVMAFIKKHNIATKFSVMYAKIEKILSSYEVEKMIEAIMDEIVKIMKQYQVREKIQSVFVALRSIEFQPLLNKALAPAQVLVNELHSFDFKQLMEDISDYFTEIVQKIKSFDYDTFTVELKEKAADMSRIPCFGKLNGEFRFTSPHYKFKTTADLDNITATSDTPEFKINLNSQAKSTLAILDFTADASAHFAAPKMNRLTMSENIDVDSSCFTLDHEGTVTLYGLSAQASGETKAKVTTELYTADLVNKANLAMENGVSATADTSYKHAFNFPPGHIFAEALINQKTVFQLEDGTARLTFKNLASEKSAVQDLSNEVTHKSDMEVVTDLYTAKATFTGETGCSHLKMNHNVVADMSIFRHVIVDVKVETEAPFMKSSVVEAKFQAKVEDMKIDFTASHNALLVGQVEGTLSSSALASITPNELIFDTKNKGNAKITLPFKLSGKVDLQNDIALTLNSDTQQASWTGLARFNQYKYSHLFTMDNNDEEIQISSQINGEANLDVLKERITIPEITVPFVGFRTRRVESFSLWEDTRLGILLFTTQQTLDMNSKMKYKKNPNVITIDMNLEPIISAINTNVKALHKKVLISKDKAAATFATSFNKAKAEYEKYSIDFPKTITVPAYKVPVMNVEMSTFTIPLPDASLMKMPTLHIPSALSKLTLPKITLPKIQSIKIPVMGDLTYELTMKTAIVTVKTDASILNKDSIVMKLDVSSSSVEDLLTGKIQGNVNVDTAAGFKMGSTLSVRHLLVEGNHDSNIILSYDNLETSITNSFKVKPLRAMEIHQVITGNSEEGLVVSMSIPVAGYIAGQVQMRRPAQIQAKLYGRYPSEPTTDVDILGLKMSLMSSERPIIQTTCNMEMPNEVMTEIRRQVPNAIELVSAGAYVTSEEMLRLKKSVVSAGQKCKWVVKRTIEKLSNENLSDIMTAVIDNTILILQEYKKRVEIALDAIFKFLRDTKFQIPWFTERLSGFEIYQELSELVSDVVEEVLEIPSEIYDFFSTVFHSLRDIEFKRPGANYMITVGDVFDSLDDAVRPYQDSLIVFVRKLGNIKLEDIMNTFSEFMQTMYEVSEGFLQTLKSMSVEKVFAFVTGVYDDFINSPFVSSIIMWIMEKYEMFQNAIRP</sequence>
<protein>
    <submittedName>
        <fullName evidence="21">Apolipoprotein B-100-like</fullName>
    </submittedName>
</protein>
<evidence type="ECO:0000259" key="20">
    <source>
        <dbReference type="PROSITE" id="PS51211"/>
    </source>
</evidence>
<dbReference type="PROSITE" id="PS51211">
    <property type="entry name" value="VITELLOGENIN"/>
    <property type="match status" value="1"/>
</dbReference>
<comment type="subcellular location">
    <subcellularLocation>
        <location evidence="1">Cytoplasm</location>
    </subcellularLocation>
    <subcellularLocation>
        <location evidence="2">Lipid droplet</location>
    </subcellularLocation>
    <subcellularLocation>
        <location evidence="3">Secreted</location>
    </subcellularLocation>
</comment>
<dbReference type="GO" id="GO:0042627">
    <property type="term" value="C:chylomicron"/>
    <property type="evidence" value="ECO:0007669"/>
    <property type="project" value="UniProtKB-KW"/>
</dbReference>
<dbReference type="PANTHER" id="PTHR13769:SF1">
    <property type="entry name" value="APOLIPOPROTEIN B-100"/>
    <property type="match status" value="1"/>
</dbReference>
<dbReference type="Proteomes" id="UP000693946">
    <property type="component" value="Linkage Group LG17"/>
</dbReference>
<organism evidence="21 22">
    <name type="scientific">Solea senegalensis</name>
    <name type="common">Senegalese sole</name>
    <dbReference type="NCBI Taxonomy" id="28829"/>
    <lineage>
        <taxon>Eukaryota</taxon>
        <taxon>Metazoa</taxon>
        <taxon>Chordata</taxon>
        <taxon>Craniata</taxon>
        <taxon>Vertebrata</taxon>
        <taxon>Euteleostomi</taxon>
        <taxon>Actinopterygii</taxon>
        <taxon>Neopterygii</taxon>
        <taxon>Teleostei</taxon>
        <taxon>Neoteleostei</taxon>
        <taxon>Acanthomorphata</taxon>
        <taxon>Carangaria</taxon>
        <taxon>Pleuronectiformes</taxon>
        <taxon>Pleuronectoidei</taxon>
        <taxon>Soleidae</taxon>
        <taxon>Solea</taxon>
    </lineage>
</organism>
<feature type="signal peptide" evidence="19">
    <location>
        <begin position="1"/>
        <end position="18"/>
    </location>
</feature>
<dbReference type="GO" id="GO:0034362">
    <property type="term" value="C:low-density lipoprotein particle"/>
    <property type="evidence" value="ECO:0007669"/>
    <property type="project" value="UniProtKB-KW"/>
</dbReference>